<evidence type="ECO:0000256" key="4">
    <source>
        <dbReference type="SAM" id="MobiDB-lite"/>
    </source>
</evidence>
<sequence length="836" mass="97062">MPARSPSYYSSRTRSRTRSPYTPRSRGRTRSRSRGSRYSDTYYSDSFHSDDSRGRRRRSRSPSPPKAKSKQQSVKALGKKKPLKKGGAATTTPRPPGAHDVVTRRMLSARRLKINELRNEIDTLMKELNDIRLENKALKRDNLLQNKQLDRLQDQEGELPQMMESHNKEVRNLKEQIRKWRDKTDRANKSLKSTEDELARSQRKVKKLQGIADDKKLEEREELSQRLGKSESELADRTARVQQLERHIENLEKSHRRETLSQMKKHAATKLELETLQAELEYTKIHLRDREKELEVRNIYQNRIALAQRKGSISSLPALEPPARYQPPAKSPDISPRQRIKQFEQKRREEQKAKAKELTVQSFESPNSSALVPPIRSIKQTDNPIRSVHTTSNSSLSHGQRQKKQPTLDTIKDKTPRKSVEPANNQSQSPEQYKSQPIKSITPKPPDTPKFEKEDSWEAIVNKQKQISGPKATVTKDSLEGSFNKRLADEQRRRQREEDEAREREQEEEKRRRKEQEERQQREKEARERREKEERDRRAKEERDRYERDNLEKQREEREAKEKEAQRAREETEERARIAREQEKQRLERDSKAAEERKKKDLMLQKMKEIDFGSSVTPPSINARSKPQAVESSSKGLFNGDFFLTSGDDREGSGRGKDYNFRQTDENLYRGLPANKTGARNSSLFGDEGRRKKKTSLFDDDDSLDFGGYDPTSFGSQGKQTRQRLEAEDTNTWKVKDSSVGGAKKTGTLNNIFGDSQTRKQPSLFDDGDDIFATSQKPKPAAQRDRSEFPWESNSKPVSKDKVLPLRPRANNTTIHNKPTVRAIDDFDDDLEEVML</sequence>
<feature type="compositionally biased region" description="Polar residues" evidence="4">
    <location>
        <begin position="378"/>
        <end position="399"/>
    </location>
</feature>
<comment type="similarity">
    <text evidence="1">Belongs to the LCA5 family.</text>
</comment>
<feature type="compositionally biased region" description="Basic and acidic residues" evidence="4">
    <location>
        <begin position="486"/>
        <end position="611"/>
    </location>
</feature>
<dbReference type="EMBL" id="VXIV02003371">
    <property type="protein sequence ID" value="KAF6017649.1"/>
    <property type="molecule type" value="Genomic_DNA"/>
</dbReference>
<dbReference type="Proteomes" id="UP000593567">
    <property type="component" value="Unassembled WGS sequence"/>
</dbReference>
<feature type="compositionally biased region" description="Polar residues" evidence="4">
    <location>
        <begin position="614"/>
        <end position="636"/>
    </location>
</feature>
<dbReference type="Pfam" id="PF15619">
    <property type="entry name" value="Lebercilin"/>
    <property type="match status" value="1"/>
</dbReference>
<proteinExistence type="inferred from homology"/>
<dbReference type="PANTHER" id="PTHR16650:SF6">
    <property type="entry name" value="GH21622P"/>
    <property type="match status" value="1"/>
</dbReference>
<feature type="domain" description="Lebercilin" evidence="5">
    <location>
        <begin position="102"/>
        <end position="294"/>
    </location>
</feature>
<feature type="compositionally biased region" description="Polar residues" evidence="4">
    <location>
        <begin position="359"/>
        <end position="370"/>
    </location>
</feature>
<gene>
    <name evidence="6" type="ORF">EB796_024046</name>
</gene>
<feature type="compositionally biased region" description="Basic residues" evidence="4">
    <location>
        <begin position="25"/>
        <end position="35"/>
    </location>
</feature>
<dbReference type="InterPro" id="IPR028933">
    <property type="entry name" value="Lebercilin_dom"/>
</dbReference>
<feature type="compositionally biased region" description="Polar residues" evidence="4">
    <location>
        <begin position="422"/>
        <end position="439"/>
    </location>
</feature>
<dbReference type="OrthoDB" id="2123794at2759"/>
<feature type="coiled-coil region" evidence="3">
    <location>
        <begin position="107"/>
        <end position="261"/>
    </location>
</feature>
<evidence type="ECO:0000256" key="3">
    <source>
        <dbReference type="SAM" id="Coils"/>
    </source>
</evidence>
<dbReference type="AlphaFoldDB" id="A0A7J7IUP9"/>
<feature type="compositionally biased region" description="Basic and acidic residues" evidence="4">
    <location>
        <begin position="647"/>
        <end position="668"/>
    </location>
</feature>
<name>A0A7J7IUP9_BUGNE</name>
<evidence type="ECO:0000313" key="6">
    <source>
        <dbReference type="EMBL" id="KAF6017649.1"/>
    </source>
</evidence>
<feature type="compositionally biased region" description="Basic and acidic residues" evidence="4">
    <location>
        <begin position="410"/>
        <end position="420"/>
    </location>
</feature>
<reference evidence="6" key="1">
    <citation type="submission" date="2020-06" db="EMBL/GenBank/DDBJ databases">
        <title>Draft genome of Bugula neritina, a colonial animal packing powerful symbionts and potential medicines.</title>
        <authorList>
            <person name="Rayko M."/>
        </authorList>
    </citation>
    <scope>NUCLEOTIDE SEQUENCE [LARGE SCALE GENOMIC DNA]</scope>
    <source>
        <strain evidence="6">Kwan_BN1</strain>
    </source>
</reference>
<keyword evidence="2 3" id="KW-0175">Coiled coil</keyword>
<evidence type="ECO:0000313" key="7">
    <source>
        <dbReference type="Proteomes" id="UP000593567"/>
    </source>
</evidence>
<dbReference type="InterPro" id="IPR026188">
    <property type="entry name" value="Lebercilin-like"/>
</dbReference>
<comment type="caution">
    <text evidence="6">The sequence shown here is derived from an EMBL/GenBank/DDBJ whole genome shotgun (WGS) entry which is preliminary data.</text>
</comment>
<dbReference type="GO" id="GO:0042073">
    <property type="term" value="P:intraciliary transport"/>
    <property type="evidence" value="ECO:0007669"/>
    <property type="project" value="TreeGrafter"/>
</dbReference>
<dbReference type="GO" id="GO:0005930">
    <property type="term" value="C:axoneme"/>
    <property type="evidence" value="ECO:0007669"/>
    <property type="project" value="TreeGrafter"/>
</dbReference>
<dbReference type="PANTHER" id="PTHR16650">
    <property type="entry name" value="C21ORF13-RELATED"/>
    <property type="match status" value="1"/>
</dbReference>
<evidence type="ECO:0000256" key="1">
    <source>
        <dbReference type="ARBA" id="ARBA00010229"/>
    </source>
</evidence>
<feature type="region of interest" description="Disordered" evidence="4">
    <location>
        <begin position="1"/>
        <end position="100"/>
    </location>
</feature>
<evidence type="ECO:0000259" key="5">
    <source>
        <dbReference type="Pfam" id="PF15619"/>
    </source>
</evidence>
<keyword evidence="7" id="KW-1185">Reference proteome</keyword>
<feature type="compositionally biased region" description="Basic and acidic residues" evidence="4">
    <location>
        <begin position="341"/>
        <end position="357"/>
    </location>
</feature>
<evidence type="ECO:0000256" key="2">
    <source>
        <dbReference type="ARBA" id="ARBA00023054"/>
    </source>
</evidence>
<feature type="compositionally biased region" description="Basic and acidic residues" evidence="4">
    <location>
        <begin position="447"/>
        <end position="456"/>
    </location>
</feature>
<feature type="compositionally biased region" description="Low complexity" evidence="4">
    <location>
        <begin position="36"/>
        <end position="46"/>
    </location>
</feature>
<feature type="region of interest" description="Disordered" evidence="4">
    <location>
        <begin position="315"/>
        <end position="817"/>
    </location>
</feature>
<feature type="compositionally biased region" description="Low complexity" evidence="4">
    <location>
        <begin position="1"/>
        <end position="24"/>
    </location>
</feature>
<organism evidence="6 7">
    <name type="scientific">Bugula neritina</name>
    <name type="common">Brown bryozoan</name>
    <name type="synonym">Sertularia neritina</name>
    <dbReference type="NCBI Taxonomy" id="10212"/>
    <lineage>
        <taxon>Eukaryota</taxon>
        <taxon>Metazoa</taxon>
        <taxon>Spiralia</taxon>
        <taxon>Lophotrochozoa</taxon>
        <taxon>Bryozoa</taxon>
        <taxon>Gymnolaemata</taxon>
        <taxon>Cheilostomatida</taxon>
        <taxon>Flustrina</taxon>
        <taxon>Buguloidea</taxon>
        <taxon>Bugulidae</taxon>
        <taxon>Bugula</taxon>
    </lineage>
</organism>
<accession>A0A7J7IUP9</accession>
<feature type="compositionally biased region" description="Polar residues" evidence="4">
    <location>
        <begin position="747"/>
        <end position="761"/>
    </location>
</feature>
<protein>
    <submittedName>
        <fullName evidence="6">LCA5</fullName>
    </submittedName>
</protein>